<dbReference type="EMBL" id="UYRU01053075">
    <property type="protein sequence ID" value="VDN12119.1"/>
    <property type="molecule type" value="Genomic_DNA"/>
</dbReference>
<feature type="transmembrane region" description="Helical" evidence="1">
    <location>
        <begin position="131"/>
        <end position="149"/>
    </location>
</feature>
<evidence type="ECO:0000256" key="1">
    <source>
        <dbReference type="SAM" id="Phobius"/>
    </source>
</evidence>
<keyword evidence="1" id="KW-1133">Transmembrane helix</keyword>
<keyword evidence="4" id="KW-1185">Reference proteome</keyword>
<feature type="signal peptide" evidence="2">
    <location>
        <begin position="1"/>
        <end position="19"/>
    </location>
</feature>
<sequence length="151" mass="16718">MTVLTLGVWCLTVLTSVSALTLQEGLPNPEKYIFYDRQSGNVGIQAGMACLAVYGCLLTLVTMLALVARHLLAEIAVRYQQAGPDGRAQMEAQYGKANLDELLKNHETNEFIKKNCKRCPNCKLVIQVGRYQVLCPIALPFCITLLNIYPL</sequence>
<keyword evidence="2" id="KW-0732">Signal</keyword>
<organism evidence="3 4">
    <name type="scientific">Dibothriocephalus latus</name>
    <name type="common">Fish tapeworm</name>
    <name type="synonym">Diphyllobothrium latum</name>
    <dbReference type="NCBI Taxonomy" id="60516"/>
    <lineage>
        <taxon>Eukaryota</taxon>
        <taxon>Metazoa</taxon>
        <taxon>Spiralia</taxon>
        <taxon>Lophotrochozoa</taxon>
        <taxon>Platyhelminthes</taxon>
        <taxon>Cestoda</taxon>
        <taxon>Eucestoda</taxon>
        <taxon>Diphyllobothriidea</taxon>
        <taxon>Diphyllobothriidae</taxon>
        <taxon>Dibothriocephalus</taxon>
    </lineage>
</organism>
<accession>A0A3P7NT15</accession>
<feature type="chain" id="PRO_5018092158" evidence="2">
    <location>
        <begin position="20"/>
        <end position="151"/>
    </location>
</feature>
<gene>
    <name evidence="3" type="ORF">DILT_LOCUS7950</name>
</gene>
<proteinExistence type="predicted"/>
<keyword evidence="1" id="KW-0472">Membrane</keyword>
<evidence type="ECO:0000313" key="4">
    <source>
        <dbReference type="Proteomes" id="UP000281553"/>
    </source>
</evidence>
<feature type="transmembrane region" description="Helical" evidence="1">
    <location>
        <begin position="43"/>
        <end position="68"/>
    </location>
</feature>
<protein>
    <submittedName>
        <fullName evidence="3">Uncharacterized protein</fullName>
    </submittedName>
</protein>
<evidence type="ECO:0000313" key="3">
    <source>
        <dbReference type="EMBL" id="VDN12119.1"/>
    </source>
</evidence>
<dbReference type="OrthoDB" id="1431934at2759"/>
<evidence type="ECO:0000256" key="2">
    <source>
        <dbReference type="SAM" id="SignalP"/>
    </source>
</evidence>
<dbReference type="Proteomes" id="UP000281553">
    <property type="component" value="Unassembled WGS sequence"/>
</dbReference>
<dbReference type="AlphaFoldDB" id="A0A3P7NT15"/>
<keyword evidence="1" id="KW-0812">Transmembrane</keyword>
<reference evidence="3 4" key="1">
    <citation type="submission" date="2018-11" db="EMBL/GenBank/DDBJ databases">
        <authorList>
            <consortium name="Pathogen Informatics"/>
        </authorList>
    </citation>
    <scope>NUCLEOTIDE SEQUENCE [LARGE SCALE GENOMIC DNA]</scope>
</reference>
<name>A0A3P7NT15_DIBLA</name>